<feature type="region of interest" description="Disordered" evidence="2">
    <location>
        <begin position="1"/>
        <end position="31"/>
    </location>
</feature>
<evidence type="ECO:0000256" key="2">
    <source>
        <dbReference type="SAM" id="MobiDB-lite"/>
    </source>
</evidence>
<dbReference type="InterPro" id="IPR000504">
    <property type="entry name" value="RRM_dom"/>
</dbReference>
<proteinExistence type="predicted"/>
<reference evidence="4" key="2">
    <citation type="journal article" date="2023" name="Plants (Basel)">
        <title>Annotation of the Turnera subulata (Passifloraceae) Draft Genome Reveals the S-Locus Evolved after the Divergence of Turneroideae from Passifloroideae in a Stepwise Manner.</title>
        <authorList>
            <person name="Henning P.M."/>
            <person name="Roalson E.H."/>
            <person name="Mir W."/>
            <person name="McCubbin A.G."/>
            <person name="Shore J.S."/>
        </authorList>
    </citation>
    <scope>NUCLEOTIDE SEQUENCE</scope>
    <source>
        <strain evidence="4">F60SS</strain>
    </source>
</reference>
<dbReference type="GO" id="GO:0003723">
    <property type="term" value="F:RNA binding"/>
    <property type="evidence" value="ECO:0007669"/>
    <property type="project" value="UniProtKB-UniRule"/>
</dbReference>
<dbReference type="InterPro" id="IPR012677">
    <property type="entry name" value="Nucleotide-bd_a/b_plait_sf"/>
</dbReference>
<reference evidence="4" key="1">
    <citation type="submission" date="2022-02" db="EMBL/GenBank/DDBJ databases">
        <authorList>
            <person name="Henning P.M."/>
            <person name="McCubbin A.G."/>
            <person name="Shore J.S."/>
        </authorList>
    </citation>
    <scope>NUCLEOTIDE SEQUENCE</scope>
    <source>
        <strain evidence="4">F60SS</strain>
        <tissue evidence="4">Leaves</tissue>
    </source>
</reference>
<keyword evidence="5" id="KW-1185">Reference proteome</keyword>
<evidence type="ECO:0000313" key="4">
    <source>
        <dbReference type="EMBL" id="KAJ4835270.1"/>
    </source>
</evidence>
<evidence type="ECO:0000256" key="1">
    <source>
        <dbReference type="PROSITE-ProRule" id="PRU00176"/>
    </source>
</evidence>
<name>A0A9Q0FPI3_9ROSI</name>
<dbReference type="InterPro" id="IPR035979">
    <property type="entry name" value="RBD_domain_sf"/>
</dbReference>
<evidence type="ECO:0000259" key="3">
    <source>
        <dbReference type="PROSITE" id="PS50102"/>
    </source>
</evidence>
<protein>
    <recommendedName>
        <fullName evidence="3">RRM domain-containing protein</fullName>
    </recommendedName>
</protein>
<feature type="domain" description="RRM" evidence="3">
    <location>
        <begin position="108"/>
        <end position="185"/>
    </location>
</feature>
<dbReference type="SMART" id="SM00360">
    <property type="entry name" value="RRM"/>
    <property type="match status" value="1"/>
</dbReference>
<dbReference type="PROSITE" id="PS50102">
    <property type="entry name" value="RRM"/>
    <property type="match status" value="1"/>
</dbReference>
<gene>
    <name evidence="4" type="ORF">Tsubulata_040512</name>
</gene>
<comment type="caution">
    <text evidence="4">The sequence shown here is derived from an EMBL/GenBank/DDBJ whole genome shotgun (WGS) entry which is preliminary data.</text>
</comment>
<dbReference type="EMBL" id="JAKUCV010004471">
    <property type="protein sequence ID" value="KAJ4835270.1"/>
    <property type="molecule type" value="Genomic_DNA"/>
</dbReference>
<sequence>MFPNLPFPSSPMTPTPFAHRTAINHRNPPPLLPTPHLNLGYPYINRPNPPSTNFSRLHNRLNQAPLPIPPPYPCTVNQQPNNQNPSQNHFSRWSRKHIQNSFDNNEILNLYVENIPLRWTPMDLHLILAKFGDILDVYIPTKLSKLGRRFSFVRFKKPANLQSLITHINSISADEEHLSASLARGKKDKTFQPTRNTHQNPHHLAKRDTNNAFIKNNISFADTVKSNENTQVLPNIPESKKGPLMTFIPKAISSTWLNSCLFAILKHPMPIDAIHQLLSSHDLHDVKIIPLGGVSFLFRFSPSEDLANFNLQNHPQFLDFFDLLRPWQTGDAAHNRLCWVSIKGIPVQAWTKEFFDLLAIKFGN</sequence>
<keyword evidence="1" id="KW-0694">RNA-binding</keyword>
<dbReference type="SUPFAM" id="SSF54928">
    <property type="entry name" value="RNA-binding domain, RBD"/>
    <property type="match status" value="1"/>
</dbReference>
<dbReference type="CDD" id="cd00590">
    <property type="entry name" value="RRM_SF"/>
    <property type="match status" value="1"/>
</dbReference>
<dbReference type="OrthoDB" id="861279at2759"/>
<feature type="compositionally biased region" description="Pro residues" evidence="2">
    <location>
        <begin position="1"/>
        <end position="14"/>
    </location>
</feature>
<dbReference type="Proteomes" id="UP001141552">
    <property type="component" value="Unassembled WGS sequence"/>
</dbReference>
<dbReference type="AlphaFoldDB" id="A0A9Q0FPI3"/>
<accession>A0A9Q0FPI3</accession>
<dbReference type="Gene3D" id="3.30.70.330">
    <property type="match status" value="1"/>
</dbReference>
<evidence type="ECO:0000313" key="5">
    <source>
        <dbReference type="Proteomes" id="UP001141552"/>
    </source>
</evidence>
<dbReference type="Pfam" id="PF00076">
    <property type="entry name" value="RRM_1"/>
    <property type="match status" value="1"/>
</dbReference>
<organism evidence="4 5">
    <name type="scientific">Turnera subulata</name>
    <dbReference type="NCBI Taxonomy" id="218843"/>
    <lineage>
        <taxon>Eukaryota</taxon>
        <taxon>Viridiplantae</taxon>
        <taxon>Streptophyta</taxon>
        <taxon>Embryophyta</taxon>
        <taxon>Tracheophyta</taxon>
        <taxon>Spermatophyta</taxon>
        <taxon>Magnoliopsida</taxon>
        <taxon>eudicotyledons</taxon>
        <taxon>Gunneridae</taxon>
        <taxon>Pentapetalae</taxon>
        <taxon>rosids</taxon>
        <taxon>fabids</taxon>
        <taxon>Malpighiales</taxon>
        <taxon>Passifloraceae</taxon>
        <taxon>Turnera</taxon>
    </lineage>
</organism>